<dbReference type="AlphaFoldDB" id="B0VJ76"/>
<dbReference type="Proteomes" id="UP000002019">
    <property type="component" value="Chromosome"/>
</dbReference>
<name>B0VJ76_CLOAI</name>
<reference evidence="1 2" key="1">
    <citation type="journal article" date="2008" name="J. Bacteriol.">
        <title>'Candidatus Cloacamonas acidaminovorans': genome sequence reconstruction provides a first glimpse of a new bacterial division.</title>
        <authorList>
            <person name="Pelletier E."/>
            <person name="Kreimeyer A."/>
            <person name="Bocs S."/>
            <person name="Rouy Z."/>
            <person name="Gyapay G."/>
            <person name="Chouari R."/>
            <person name="Riviere D."/>
            <person name="Ganesan A."/>
            <person name="Daegelen P."/>
            <person name="Sghir A."/>
            <person name="Cohen G.N."/>
            <person name="Medigue C."/>
            <person name="Weissenbach J."/>
            <person name="Le Paslier D."/>
        </authorList>
    </citation>
    <scope>NUCLEOTIDE SEQUENCE [LARGE SCALE GENOMIC DNA]</scope>
    <source>
        <strain evidence="2">Evry</strain>
    </source>
</reference>
<gene>
    <name evidence="1" type="ordered locus">CLOAM1436</name>
</gene>
<proteinExistence type="predicted"/>
<sequence>MTYKKIKFLLFCLLFAYCAIMNGLEVPLFLRWKSINTGAYCPNQTGKEIHWNEFYQIGMGIDSLAYKDLFATMELRSRANFIENHIEIYKFDLSWAKNNWEITAGSIPWGYGLPNKLYSFAHVSADEDQYSYQATRLNRVYLGYNFADNKIAIDVGGDNHNQVTGKLTYQRQMPFGYFQATEEIRAQDNHWQTPVSISSVNTQIQKGNLVLEAQLAFSFLPNYDVTEQHTTTYALLAGKYKINDLTELFGSGEYLELEPTLMSYQQYRIALSRKISVFSLNPFYYLDYYDKSTFHRIGLSWDWHFCQTQRIGLIYYMEGSKLNKAKHNLGIQANLELGL</sequence>
<accession>B0VJ76</accession>
<dbReference type="EMBL" id="CU466930">
    <property type="protein sequence ID" value="CAO81287.1"/>
    <property type="molecule type" value="Genomic_DNA"/>
</dbReference>
<dbReference type="STRING" id="459349.CLOAM1436"/>
<organism evidence="1 2">
    <name type="scientific">Cloacimonas acidaminovorans (strain Evry)</name>
    <dbReference type="NCBI Taxonomy" id="459349"/>
    <lineage>
        <taxon>Bacteria</taxon>
        <taxon>Pseudomonadati</taxon>
        <taxon>Candidatus Cloacimonadota</taxon>
        <taxon>Candidatus Cloacimonadia</taxon>
        <taxon>Candidatus Cloacimonadales</taxon>
        <taxon>Candidatus Cloacimonadaceae</taxon>
        <taxon>Candidatus Cloacimonas</taxon>
    </lineage>
</organism>
<evidence type="ECO:0000313" key="2">
    <source>
        <dbReference type="Proteomes" id="UP000002019"/>
    </source>
</evidence>
<dbReference type="HOGENOM" id="CLU_818109_0_0_0"/>
<dbReference type="KEGG" id="caci:CLOAM1436"/>
<keyword evidence="2" id="KW-1185">Reference proteome</keyword>
<protein>
    <submittedName>
        <fullName evidence="1">Uncharacterized protein</fullName>
    </submittedName>
</protein>
<evidence type="ECO:0000313" key="1">
    <source>
        <dbReference type="EMBL" id="CAO81287.1"/>
    </source>
</evidence>
<dbReference type="RefSeq" id="WP_015425145.1">
    <property type="nucleotide sequence ID" value="NC_020449.1"/>
</dbReference>